<protein>
    <submittedName>
        <fullName evidence="2">Uncharacterized protein</fullName>
    </submittedName>
</protein>
<dbReference type="EMBL" id="CAXAMM010002369">
    <property type="protein sequence ID" value="CAK8995902.1"/>
    <property type="molecule type" value="Genomic_DNA"/>
</dbReference>
<keyword evidence="3" id="KW-1185">Reference proteome</keyword>
<organism evidence="2 3">
    <name type="scientific">Durusdinium trenchii</name>
    <dbReference type="NCBI Taxonomy" id="1381693"/>
    <lineage>
        <taxon>Eukaryota</taxon>
        <taxon>Sar</taxon>
        <taxon>Alveolata</taxon>
        <taxon>Dinophyceae</taxon>
        <taxon>Suessiales</taxon>
        <taxon>Symbiodiniaceae</taxon>
        <taxon>Durusdinium</taxon>
    </lineage>
</organism>
<name>A0ABP0I2W3_9DINO</name>
<evidence type="ECO:0000256" key="1">
    <source>
        <dbReference type="SAM" id="MobiDB-lite"/>
    </source>
</evidence>
<feature type="region of interest" description="Disordered" evidence="1">
    <location>
        <begin position="368"/>
        <end position="401"/>
    </location>
</feature>
<feature type="compositionally biased region" description="Basic and acidic residues" evidence="1">
    <location>
        <begin position="368"/>
        <end position="382"/>
    </location>
</feature>
<feature type="compositionally biased region" description="Low complexity" evidence="1">
    <location>
        <begin position="320"/>
        <end position="341"/>
    </location>
</feature>
<dbReference type="Proteomes" id="UP001642464">
    <property type="component" value="Unassembled WGS sequence"/>
</dbReference>
<evidence type="ECO:0000313" key="2">
    <source>
        <dbReference type="EMBL" id="CAK8995902.1"/>
    </source>
</evidence>
<accession>A0ABP0I2W3</accession>
<gene>
    <name evidence="2" type="ORF">SCF082_LOCUS4560</name>
</gene>
<feature type="compositionally biased region" description="Low complexity" evidence="1">
    <location>
        <begin position="224"/>
        <end position="243"/>
    </location>
</feature>
<sequence length="572" mass="62247">MRPTTYPSRAFVLGGDGVGQTGLAHLCHDSLMGADWPSSKAKRVHGDGPALLLEDPLGRGPSIELTFVEVPYWWLEADLKTCVQSRGASVRNDCGILLVDVSNPDSFKAALTRSKWAMSAGLQCQIVLSFWGPCGEGTTRPRAVQAESLEWLADEVSVVKPGHFDCTHHGSASFQVELFLKVLTLRLLWLNLESVEGLAKISGMCTPTTPSRSSRLWTGPALSSRASYSAPSAPATSAPGAPATRQPSRSPGPPRCANILPARYRPGAFTPEPPPRGRTCWGEGRSWSPRPAPTLHPRPSQRPPRTEPSPRPRSPRTERSPWSAGSRSGSRPRPSGLTPSGTAAEAAPAEVHVRLEVSPARLAAAEAKRIAEAPHRPKRSGEVEAEMVNQSTARMEETSRECMRKSSTGLFKVDLDLGGGVVAPITVHEETDLQAASAEVVQKHGLSKLEGNRITKYLQRLREEVQPKKAETTVSTRRRVVPRQGHGDSSIFFTLFLSGNQPFITFYNHFTLVLGSGRPNAVHTCWNYFANKSPNVLAKQLFGSAYTVTLPASQVIVYTSLYIYSRLMTKEL</sequence>
<comment type="caution">
    <text evidence="2">The sequence shown here is derived from an EMBL/GenBank/DDBJ whole genome shotgun (WGS) entry which is preliminary data.</text>
</comment>
<reference evidence="2 3" key="1">
    <citation type="submission" date="2024-02" db="EMBL/GenBank/DDBJ databases">
        <authorList>
            <person name="Chen Y."/>
            <person name="Shah S."/>
            <person name="Dougan E. K."/>
            <person name="Thang M."/>
            <person name="Chan C."/>
        </authorList>
    </citation>
    <scope>NUCLEOTIDE SEQUENCE [LARGE SCALE GENOMIC DNA]</scope>
</reference>
<feature type="compositionally biased region" description="Basic and acidic residues" evidence="1">
    <location>
        <begin position="304"/>
        <end position="319"/>
    </location>
</feature>
<feature type="compositionally biased region" description="Pro residues" evidence="1">
    <location>
        <begin position="290"/>
        <end position="303"/>
    </location>
</feature>
<proteinExistence type="predicted"/>
<evidence type="ECO:0000313" key="3">
    <source>
        <dbReference type="Proteomes" id="UP001642464"/>
    </source>
</evidence>
<feature type="region of interest" description="Disordered" evidence="1">
    <location>
        <begin position="224"/>
        <end position="348"/>
    </location>
</feature>